<dbReference type="Pfam" id="PF08352">
    <property type="entry name" value="oligo_HPY"/>
    <property type="match status" value="1"/>
</dbReference>
<feature type="domain" description="ABC transporter" evidence="5">
    <location>
        <begin position="10"/>
        <end position="251"/>
    </location>
</feature>
<dbReference type="InterPro" id="IPR013563">
    <property type="entry name" value="Oligopep_ABC_C"/>
</dbReference>
<dbReference type="PROSITE" id="PS50893">
    <property type="entry name" value="ABC_TRANSPORTER_2"/>
    <property type="match status" value="1"/>
</dbReference>
<comment type="caution">
    <text evidence="6">The sequence shown here is derived from an EMBL/GenBank/DDBJ whole genome shotgun (WGS) entry which is preliminary data.</text>
</comment>
<dbReference type="SUPFAM" id="SSF52540">
    <property type="entry name" value="P-loop containing nucleoside triphosphate hydrolases"/>
    <property type="match status" value="1"/>
</dbReference>
<keyword evidence="2" id="KW-0813">Transport</keyword>
<keyword evidence="7" id="KW-1185">Reference proteome</keyword>
<gene>
    <name evidence="6" type="ORF">J2T10_002824</name>
</gene>
<evidence type="ECO:0000256" key="3">
    <source>
        <dbReference type="ARBA" id="ARBA00022741"/>
    </source>
</evidence>
<comment type="similarity">
    <text evidence="1">Belongs to the ABC transporter superfamily.</text>
</comment>
<evidence type="ECO:0000256" key="1">
    <source>
        <dbReference type="ARBA" id="ARBA00005417"/>
    </source>
</evidence>
<keyword evidence="4" id="KW-0067">ATP-binding</keyword>
<dbReference type="RefSeq" id="WP_064723114.1">
    <property type="nucleotide sequence ID" value="NZ_BDDW01000011.1"/>
</dbReference>
<proteinExistence type="inferred from homology"/>
<dbReference type="EMBL" id="JAUSSW010000007">
    <property type="protein sequence ID" value="MDQ0103167.1"/>
    <property type="molecule type" value="Genomic_DNA"/>
</dbReference>
<keyword evidence="3" id="KW-0547">Nucleotide-binding</keyword>
<dbReference type="SMART" id="SM00382">
    <property type="entry name" value="AAA"/>
    <property type="match status" value="1"/>
</dbReference>
<dbReference type="CDD" id="cd03257">
    <property type="entry name" value="ABC_NikE_OppD_transporters"/>
    <property type="match status" value="1"/>
</dbReference>
<dbReference type="InterPro" id="IPR027417">
    <property type="entry name" value="P-loop_NTPase"/>
</dbReference>
<dbReference type="Gene3D" id="3.40.50.300">
    <property type="entry name" value="P-loop containing nucleotide triphosphate hydrolases"/>
    <property type="match status" value="1"/>
</dbReference>
<evidence type="ECO:0000256" key="4">
    <source>
        <dbReference type="ARBA" id="ARBA00022840"/>
    </source>
</evidence>
<dbReference type="InterPro" id="IPR017871">
    <property type="entry name" value="ABC_transporter-like_CS"/>
</dbReference>
<dbReference type="Proteomes" id="UP001244563">
    <property type="component" value="Unassembled WGS sequence"/>
</dbReference>
<evidence type="ECO:0000313" key="7">
    <source>
        <dbReference type="Proteomes" id="UP001244563"/>
    </source>
</evidence>
<protein>
    <submittedName>
        <fullName evidence="6">ABC-type glutathione transport system ATPase component</fullName>
    </submittedName>
</protein>
<evidence type="ECO:0000256" key="2">
    <source>
        <dbReference type="ARBA" id="ARBA00022448"/>
    </source>
</evidence>
<dbReference type="InterPro" id="IPR003593">
    <property type="entry name" value="AAA+_ATPase"/>
</dbReference>
<name>A0ABT9TRU0_PAENI</name>
<dbReference type="PROSITE" id="PS00211">
    <property type="entry name" value="ABC_TRANSPORTER_1"/>
    <property type="match status" value="1"/>
</dbReference>
<sequence>MSESRNVIEIKDLDVRYGWGRHSVQVLHGVSLNVAAGCTVGIVGESGSGKSTLAKTLVGTLKPTRGTVMIDGVNVSSVRGADRLKLRRKVLQMIPQDPFSSLNPRHTIGQALAEALDPRHADVKKHRSVIAEWLERVKMPAEAMSRYPHEFSGGQRQRVAIARGLIPEPTVVIADEITSALDVSVQAEILSLIAGLRQELNLTMVFISHNLAVVRQVSDEVAVMYQGKVVEHSPTAELFNNPQHPYTQSLLRAVPGTPGFSIDPGITEHISHENRAIA</sequence>
<dbReference type="InterPro" id="IPR050319">
    <property type="entry name" value="ABC_transp_ATP-bind"/>
</dbReference>
<accession>A0ABT9TRU0</accession>
<reference evidence="6 7" key="1">
    <citation type="submission" date="2023-07" db="EMBL/GenBank/DDBJ databases">
        <title>Sorghum-associated microbial communities from plants grown in Nebraska, USA.</title>
        <authorList>
            <person name="Schachtman D."/>
        </authorList>
    </citation>
    <scope>NUCLEOTIDE SEQUENCE [LARGE SCALE GENOMIC DNA]</scope>
    <source>
        <strain evidence="6 7">CC523</strain>
    </source>
</reference>
<evidence type="ECO:0000313" key="6">
    <source>
        <dbReference type="EMBL" id="MDQ0103167.1"/>
    </source>
</evidence>
<dbReference type="Pfam" id="PF00005">
    <property type="entry name" value="ABC_tran"/>
    <property type="match status" value="1"/>
</dbReference>
<evidence type="ECO:0000259" key="5">
    <source>
        <dbReference type="PROSITE" id="PS50893"/>
    </source>
</evidence>
<dbReference type="PANTHER" id="PTHR43776">
    <property type="entry name" value="TRANSPORT ATP-BINDING PROTEIN"/>
    <property type="match status" value="1"/>
</dbReference>
<organism evidence="6 7">
    <name type="scientific">Paenarthrobacter nicotinovorans</name>
    <name type="common">Arthrobacter nicotinovorans</name>
    <dbReference type="NCBI Taxonomy" id="29320"/>
    <lineage>
        <taxon>Bacteria</taxon>
        <taxon>Bacillati</taxon>
        <taxon>Actinomycetota</taxon>
        <taxon>Actinomycetes</taxon>
        <taxon>Micrococcales</taxon>
        <taxon>Micrococcaceae</taxon>
        <taxon>Paenarthrobacter</taxon>
    </lineage>
</organism>
<dbReference type="PANTHER" id="PTHR43776:SF7">
    <property type="entry name" value="D,D-DIPEPTIDE TRANSPORT ATP-BINDING PROTEIN DDPF-RELATED"/>
    <property type="match status" value="1"/>
</dbReference>
<dbReference type="InterPro" id="IPR003439">
    <property type="entry name" value="ABC_transporter-like_ATP-bd"/>
</dbReference>